<keyword evidence="2" id="KW-0812">Transmembrane</keyword>
<organism evidence="5 6">
    <name type="scientific">Arachidicoccus ginsenosidivorans</name>
    <dbReference type="NCBI Taxonomy" id="496057"/>
    <lineage>
        <taxon>Bacteria</taxon>
        <taxon>Pseudomonadati</taxon>
        <taxon>Bacteroidota</taxon>
        <taxon>Chitinophagia</taxon>
        <taxon>Chitinophagales</taxon>
        <taxon>Chitinophagaceae</taxon>
        <taxon>Arachidicoccus</taxon>
    </lineage>
</organism>
<dbReference type="Gene3D" id="2.60.40.10">
    <property type="entry name" value="Immunoglobulins"/>
    <property type="match status" value="1"/>
</dbReference>
<dbReference type="GO" id="GO:0000155">
    <property type="term" value="F:phosphorelay sensor kinase activity"/>
    <property type="evidence" value="ECO:0007669"/>
    <property type="project" value="InterPro"/>
</dbReference>
<dbReference type="PANTHER" id="PTHR43547">
    <property type="entry name" value="TWO-COMPONENT HISTIDINE KINASE"/>
    <property type="match status" value="1"/>
</dbReference>
<feature type="domain" description="Signal transduction histidine kinase subgroup 3 dimerisation and phosphoacceptor" evidence="4">
    <location>
        <begin position="804"/>
        <end position="854"/>
    </location>
</feature>
<keyword evidence="2" id="KW-1133">Transmembrane helix</keyword>
<gene>
    <name evidence="5" type="ORF">FSB73_15225</name>
</gene>
<dbReference type="KEGG" id="agi:FSB73_15225"/>
<keyword evidence="6" id="KW-1185">Reference proteome</keyword>
<sequence>MKRLFALIGLLFCYVFSWAQQGEFVLHSINLPAKFGQQIITCLEQDKQGMLWFVTNDGLFRFDGNDVVHLGADTDPKIAHLNIKSLFNDRKNNMWIGAQDGITKLNLHNWTTSEIKAPKHSSPLSLYIRTMTEDKNGMVYAGSQDGRVYKIVRDSMVCIFDMNLAFKDLYDLPNITFLQVVGNGQLWIGSSVGKLVRLDIHPDGTYGKTKFFGLDIFKREQVVMASFNPQGNCIMEVPNFGLYFMNGTTGDIRKIKAPYGNLGTHGQVYMTPLDANRTIIMTNTPGISKEKLFIYDFRSDSFSVQQLHYPGYLDENHIVWLSHTGSKILLSLNDHLLELAPSHSPFSAIMAAPKSLNSIRAIYKQPGGPLLAGSYKDGFVRFDEHTGEKQIVIRRYVYSILPWNKDTVLLSTEGNGLYWYEIGLNKLTQIPITDDNINGKPMGNFLTFLSRYDKKHFLVGTYERLYKVNPYEHRARSVREDQLLKTRVLGILKRPNDYLIATENGILSWQSKTDTIVPFGLTTAEAELPAVPVYGMVAVGQEIWAATGGYGIVIYNEQGQSVDTIGKKEGLAAGIVFTLAATDKYILAGTKNGLSAINKQTHHITNYSTLDQLPANEFNSAAKFQAGNTVYLGTIDGVVRFNTDKLDAYGSEALEGNLYITELTVTDKKGNTVNDYTLPYQSTKGFRIAAGTAYFSIGFGSMKQSMEHLDYYYRLGADQQWISVGANRKVTFIGMPPGHYQLELVARLPDGNWSKTLLNMPIEVAPAFYQTIWFKLLLALLLIGLVWSVIKYREKQAEKERGLRLKIAGDLHDEIGSTLAGMSMQAEMLLSGHQQLQSKYLRSIADNGRAAVQTMGISSGPLTPEMMTASVCTREWNDMAIKYWGILISPLGCKVKVFQKSSTSHKKFGKM</sequence>
<dbReference type="SUPFAM" id="SSF101898">
    <property type="entry name" value="NHL repeat"/>
    <property type="match status" value="1"/>
</dbReference>
<reference evidence="5 6" key="1">
    <citation type="journal article" date="2017" name="Int. J. Syst. Evol. Microbiol.">
        <title>Arachidicoccus ginsenosidivorans sp. nov., with ginsenoside-converting activity isolated from ginseng cultivating soil.</title>
        <authorList>
            <person name="Siddiqi M.Z."/>
            <person name="Aslam Z."/>
            <person name="Im W.T."/>
        </authorList>
    </citation>
    <scope>NUCLEOTIDE SEQUENCE [LARGE SCALE GENOMIC DNA]</scope>
    <source>
        <strain evidence="5 6">Gsoil 809</strain>
    </source>
</reference>
<dbReference type="GO" id="GO:0016020">
    <property type="term" value="C:membrane"/>
    <property type="evidence" value="ECO:0007669"/>
    <property type="project" value="InterPro"/>
</dbReference>
<dbReference type="InterPro" id="IPR011712">
    <property type="entry name" value="Sig_transdc_His_kin_sub3_dim/P"/>
</dbReference>
<evidence type="ECO:0000256" key="1">
    <source>
        <dbReference type="ARBA" id="ARBA00022553"/>
    </source>
</evidence>
<evidence type="ECO:0000256" key="2">
    <source>
        <dbReference type="SAM" id="Phobius"/>
    </source>
</evidence>
<keyword evidence="2" id="KW-0472">Membrane</keyword>
<dbReference type="SUPFAM" id="SSF63829">
    <property type="entry name" value="Calcium-dependent phosphotriesterase"/>
    <property type="match status" value="1"/>
</dbReference>
<dbReference type="Pfam" id="PF07495">
    <property type="entry name" value="Y_Y_Y"/>
    <property type="match status" value="1"/>
</dbReference>
<dbReference type="InterPro" id="IPR013783">
    <property type="entry name" value="Ig-like_fold"/>
</dbReference>
<evidence type="ECO:0008006" key="7">
    <source>
        <dbReference type="Google" id="ProtNLM"/>
    </source>
</evidence>
<accession>A0A5B8VN81</accession>
<dbReference type="AlphaFoldDB" id="A0A5B8VN81"/>
<evidence type="ECO:0000259" key="3">
    <source>
        <dbReference type="Pfam" id="PF07495"/>
    </source>
</evidence>
<evidence type="ECO:0000313" key="6">
    <source>
        <dbReference type="Proteomes" id="UP000321291"/>
    </source>
</evidence>
<feature type="domain" description="Two component regulator three Y" evidence="3">
    <location>
        <begin position="707"/>
        <end position="755"/>
    </location>
</feature>
<dbReference type="InterPro" id="IPR011123">
    <property type="entry name" value="Y_Y_Y"/>
</dbReference>
<dbReference type="Pfam" id="PF07730">
    <property type="entry name" value="HisKA_3"/>
    <property type="match status" value="1"/>
</dbReference>
<dbReference type="RefSeq" id="WP_146784011.1">
    <property type="nucleotide sequence ID" value="NZ_CP042434.1"/>
</dbReference>
<dbReference type="EMBL" id="CP042434">
    <property type="protein sequence ID" value="QEC72829.1"/>
    <property type="molecule type" value="Genomic_DNA"/>
</dbReference>
<feature type="transmembrane region" description="Helical" evidence="2">
    <location>
        <begin position="772"/>
        <end position="790"/>
    </location>
</feature>
<dbReference type="InterPro" id="IPR015943">
    <property type="entry name" value="WD40/YVTN_repeat-like_dom_sf"/>
</dbReference>
<protein>
    <recommendedName>
        <fullName evidence="7">Signal transduction histidine kinase subgroup 3 dimerisation and phosphoacceptor domain-containing protein</fullName>
    </recommendedName>
</protein>
<dbReference type="OrthoDB" id="9806995at2"/>
<proteinExistence type="predicted"/>
<dbReference type="GO" id="GO:0046983">
    <property type="term" value="F:protein dimerization activity"/>
    <property type="evidence" value="ECO:0007669"/>
    <property type="project" value="InterPro"/>
</dbReference>
<keyword evidence="1" id="KW-0597">Phosphoprotein</keyword>
<dbReference type="Gene3D" id="1.20.5.1930">
    <property type="match status" value="1"/>
</dbReference>
<evidence type="ECO:0000259" key="4">
    <source>
        <dbReference type="Pfam" id="PF07730"/>
    </source>
</evidence>
<dbReference type="Gene3D" id="2.130.10.10">
    <property type="entry name" value="YVTN repeat-like/Quinoprotein amine dehydrogenase"/>
    <property type="match status" value="2"/>
</dbReference>
<dbReference type="Proteomes" id="UP000321291">
    <property type="component" value="Chromosome"/>
</dbReference>
<evidence type="ECO:0000313" key="5">
    <source>
        <dbReference type="EMBL" id="QEC72829.1"/>
    </source>
</evidence>
<name>A0A5B8VN81_9BACT</name>
<dbReference type="PANTHER" id="PTHR43547:SF2">
    <property type="entry name" value="HYBRID SIGNAL TRANSDUCTION HISTIDINE KINASE C"/>
    <property type="match status" value="1"/>
</dbReference>